<protein>
    <submittedName>
        <fullName evidence="1">Uncharacterized protein</fullName>
    </submittedName>
</protein>
<gene>
    <name evidence="1" type="ORF">NM208_g15471</name>
</gene>
<dbReference type="Proteomes" id="UP001148629">
    <property type="component" value="Unassembled WGS sequence"/>
</dbReference>
<proteinExistence type="predicted"/>
<dbReference type="EMBL" id="JANRMS010004175">
    <property type="protein sequence ID" value="KAJ3511007.1"/>
    <property type="molecule type" value="Genomic_DNA"/>
</dbReference>
<accession>A0ACC1RFJ8</accession>
<reference evidence="1" key="1">
    <citation type="submission" date="2022-08" db="EMBL/GenBank/DDBJ databases">
        <title>Genome Sequence of Fusarium decemcellulare.</title>
        <authorList>
            <person name="Buettner E."/>
        </authorList>
    </citation>
    <scope>NUCLEOTIDE SEQUENCE</scope>
    <source>
        <strain evidence="1">Babe19</strain>
    </source>
</reference>
<evidence type="ECO:0000313" key="1">
    <source>
        <dbReference type="EMBL" id="KAJ3511007.1"/>
    </source>
</evidence>
<organism evidence="1 2">
    <name type="scientific">Fusarium decemcellulare</name>
    <dbReference type="NCBI Taxonomy" id="57161"/>
    <lineage>
        <taxon>Eukaryota</taxon>
        <taxon>Fungi</taxon>
        <taxon>Dikarya</taxon>
        <taxon>Ascomycota</taxon>
        <taxon>Pezizomycotina</taxon>
        <taxon>Sordariomycetes</taxon>
        <taxon>Hypocreomycetidae</taxon>
        <taxon>Hypocreales</taxon>
        <taxon>Nectriaceae</taxon>
        <taxon>Fusarium</taxon>
        <taxon>Fusarium decemcellulare species complex</taxon>
    </lineage>
</organism>
<comment type="caution">
    <text evidence="1">The sequence shown here is derived from an EMBL/GenBank/DDBJ whole genome shotgun (WGS) entry which is preliminary data.</text>
</comment>
<name>A0ACC1RFJ8_9HYPO</name>
<sequence length="291" mass="29332">MRFSLSTLVALGALQTFGVYAQDDCSIPACIERVKGLAPTYDCPDPANADCVCGKEDFAKGIAECARPCGTSDSEILSNVNGGFCAAKQLASLPAATSSGAATTSEALSTTSGAPTTTDAPTSSSAAPETTSEAVESTTASSSAAAESTATESASASASPSASASATDQASSTEGAAGAGATSDSSAEDDSKDDDSSGSGLSKSAQIGIGIGVTVGILALLGIAFCFWRRRNQRNNLPRGNAAISHPMPGGGRNYASADQGSIGEKHGYDLEMMSHRYEDMLPRQKPRTMV</sequence>
<evidence type="ECO:0000313" key="2">
    <source>
        <dbReference type="Proteomes" id="UP001148629"/>
    </source>
</evidence>
<keyword evidence="2" id="KW-1185">Reference proteome</keyword>